<dbReference type="GO" id="GO:0016787">
    <property type="term" value="F:hydrolase activity"/>
    <property type="evidence" value="ECO:0007669"/>
    <property type="project" value="UniProtKB-KW"/>
</dbReference>
<reference evidence="4" key="1">
    <citation type="journal article" date="2014" name="Genome Announc.">
        <title>Draft Genome Sequence of Pseudomonas moraviensis R28-S.</title>
        <authorList>
            <person name="Hunter S.S."/>
            <person name="Yano H."/>
            <person name="Loftie-Eaton W."/>
            <person name="Hughes J."/>
            <person name="De Gelder L."/>
            <person name="Stragier P."/>
            <person name="De Vos P."/>
            <person name="Settles M.L."/>
            <person name="Top E.M."/>
        </authorList>
    </citation>
    <scope>NUCLEOTIDE SEQUENCE [LARGE SCALE GENOMIC DNA]</scope>
    <source>
        <strain evidence="4">R28-S</strain>
    </source>
</reference>
<dbReference type="PANTHER" id="PTHR11203">
    <property type="entry name" value="CLEAVAGE AND POLYADENYLATION SPECIFICITY FACTOR FAMILY MEMBER"/>
    <property type="match status" value="1"/>
</dbReference>
<protein>
    <submittedName>
        <fullName evidence="4">Beta-Casp domain-containing protein</fullName>
    </submittedName>
</protein>
<dbReference type="Gene3D" id="3.60.15.10">
    <property type="entry name" value="Ribonuclease Z/Hydroxyacylglutathione hydrolase-like"/>
    <property type="match status" value="1"/>
</dbReference>
<dbReference type="Pfam" id="PF07521">
    <property type="entry name" value="RMMBL"/>
    <property type="match status" value="1"/>
</dbReference>
<dbReference type="InterPro" id="IPR001279">
    <property type="entry name" value="Metallo-B-lactamas"/>
</dbReference>
<dbReference type="InterPro" id="IPR011108">
    <property type="entry name" value="RMMBL"/>
</dbReference>
<dbReference type="SUPFAM" id="SSF56281">
    <property type="entry name" value="Metallo-hydrolase/oxidoreductase"/>
    <property type="match status" value="1"/>
</dbReference>
<dbReference type="PANTHER" id="PTHR11203:SF37">
    <property type="entry name" value="INTEGRATOR COMPLEX SUBUNIT 11"/>
    <property type="match status" value="1"/>
</dbReference>
<dbReference type="Pfam" id="PF10996">
    <property type="entry name" value="Beta-Casp"/>
    <property type="match status" value="1"/>
</dbReference>
<dbReference type="SMART" id="SM01027">
    <property type="entry name" value="Beta-Casp"/>
    <property type="match status" value="1"/>
</dbReference>
<dbReference type="GO" id="GO:0004521">
    <property type="term" value="F:RNA endonuclease activity"/>
    <property type="evidence" value="ECO:0007669"/>
    <property type="project" value="TreeGrafter"/>
</dbReference>
<dbReference type="HOGENOM" id="CLU_009673_5_2_6"/>
<dbReference type="CDD" id="cd16295">
    <property type="entry name" value="TTHA0252-CPSF-like_MBL-fold"/>
    <property type="match status" value="1"/>
</dbReference>
<sequence length="457" mass="50345">MQMTFLGAAGTVTGSKYLLEHHGRHVLIDCGLFQGYKQLRLHNRDPFQIPVSDLDAVVLTHAHLDHSGYLPVLVRNGYCGPVYATAATCELVKILLLDSGRLQEEEAGFANRHGFSKHSPALPLYTEQDAMRALALLHPIELHHRIDIIPGLSILLRGAGHILGAATVEVVADGITLVCSGDLGRPNDPLMYAPETIEQADYLLVESTYGDRRHPQDAPEKQMAEVINRTALRHGITLVPSFAVGRAQLLMYYLYRLKQQRAIPDLPVYLNSPMATDVTHLYQRFRGEHRLSPEECDGMCRGTQFVRSTRESIDLDQQRTPAVIIAASGMATGGRVLHHLKALAPNPLNSLLMPGFQAGGTRGAQIVAGAESVRIHGQDIPIRAEVVAMQTLSAHADADEIIQWLRGFKRPPRHTYVVHGEPNASDVLRRRISLELGWSVSVPEYRDCVELGPGTAQ</sequence>
<name>V8RCR2_9PSED</name>
<feature type="domain" description="Metallo-beta-lactamase" evidence="2">
    <location>
        <begin position="13"/>
        <end position="212"/>
    </location>
</feature>
<dbReference type="InterPro" id="IPR036866">
    <property type="entry name" value="RibonucZ/Hydroxyglut_hydro"/>
</dbReference>
<accession>V8RCR2</accession>
<dbReference type="EMBL" id="AYMZ01000003">
    <property type="protein sequence ID" value="ETF09677.1"/>
    <property type="molecule type" value="Genomic_DNA"/>
</dbReference>
<dbReference type="AlphaFoldDB" id="V8RCR2"/>
<evidence type="ECO:0000259" key="3">
    <source>
        <dbReference type="SMART" id="SM01027"/>
    </source>
</evidence>
<dbReference type="RefSeq" id="WP_024012782.1">
    <property type="nucleotide sequence ID" value="NZ_CM002330.1"/>
</dbReference>
<dbReference type="SMART" id="SM00849">
    <property type="entry name" value="Lactamase_B"/>
    <property type="match status" value="1"/>
</dbReference>
<feature type="domain" description="Beta-Casp" evidence="3">
    <location>
        <begin position="247"/>
        <end position="366"/>
    </location>
</feature>
<dbReference type="InterPro" id="IPR022712">
    <property type="entry name" value="Beta_Casp"/>
</dbReference>
<evidence type="ECO:0000256" key="1">
    <source>
        <dbReference type="ARBA" id="ARBA00022801"/>
    </source>
</evidence>
<comment type="caution">
    <text evidence="4">The sequence shown here is derived from an EMBL/GenBank/DDBJ whole genome shotgun (WGS) entry which is preliminary data.</text>
</comment>
<proteinExistence type="predicted"/>
<keyword evidence="1" id="KW-0378">Hydrolase</keyword>
<dbReference type="Gene3D" id="3.40.50.10890">
    <property type="match status" value="1"/>
</dbReference>
<gene>
    <name evidence="4" type="ORF">PMO01_12125</name>
</gene>
<dbReference type="eggNOG" id="COG1236">
    <property type="taxonomic scope" value="Bacteria"/>
</dbReference>
<dbReference type="InterPro" id="IPR050698">
    <property type="entry name" value="MBL"/>
</dbReference>
<dbReference type="PATRIC" id="fig|1395516.4.peg.2466"/>
<dbReference type="Proteomes" id="UP000024771">
    <property type="component" value="Chromosome"/>
</dbReference>
<evidence type="ECO:0000259" key="2">
    <source>
        <dbReference type="SMART" id="SM00849"/>
    </source>
</evidence>
<dbReference type="Pfam" id="PF00753">
    <property type="entry name" value="Lactamase_B"/>
    <property type="match status" value="1"/>
</dbReference>
<evidence type="ECO:0000313" key="4">
    <source>
        <dbReference type="EMBL" id="ETF09677.1"/>
    </source>
</evidence>
<organism evidence="4">
    <name type="scientific">Pseudomonas moraviensis R28-S</name>
    <dbReference type="NCBI Taxonomy" id="1395516"/>
    <lineage>
        <taxon>Bacteria</taxon>
        <taxon>Pseudomonadati</taxon>
        <taxon>Pseudomonadota</taxon>
        <taxon>Gammaproteobacteria</taxon>
        <taxon>Pseudomonadales</taxon>
        <taxon>Pseudomonadaceae</taxon>
        <taxon>Pseudomonas</taxon>
    </lineage>
</organism>